<keyword evidence="2" id="KW-1185">Reference proteome</keyword>
<reference evidence="1 2" key="1">
    <citation type="submission" date="2020-05" db="EMBL/GenBank/DDBJ databases">
        <title>Actinomadura verrucosospora NRRL-B18236 (PFL_A860) Genome sequencing and assembly.</title>
        <authorList>
            <person name="Samborskyy M."/>
        </authorList>
    </citation>
    <scope>NUCLEOTIDE SEQUENCE [LARGE SCALE GENOMIC DNA]</scope>
    <source>
        <strain evidence="1 2">NRRL:B18236</strain>
    </source>
</reference>
<evidence type="ECO:0000313" key="1">
    <source>
        <dbReference type="EMBL" id="QKG19930.1"/>
    </source>
</evidence>
<sequence>MTMVSGRSIGCGAGAVAGLGASTGANGTVI</sequence>
<dbReference type="EMBL" id="CP053892">
    <property type="protein sequence ID" value="QKG19930.1"/>
    <property type="molecule type" value="Genomic_DNA"/>
</dbReference>
<proteinExistence type="predicted"/>
<organism evidence="1 2">
    <name type="scientific">Actinomadura verrucosospora</name>
    <dbReference type="NCBI Taxonomy" id="46165"/>
    <lineage>
        <taxon>Bacteria</taxon>
        <taxon>Bacillati</taxon>
        <taxon>Actinomycetota</taxon>
        <taxon>Actinomycetes</taxon>
        <taxon>Streptosporangiales</taxon>
        <taxon>Thermomonosporaceae</taxon>
        <taxon>Actinomadura</taxon>
    </lineage>
</organism>
<accession>A0A7D3VQL7</accession>
<dbReference type="AlphaFoldDB" id="A0A7D3VQL7"/>
<name>A0A7D3VQL7_ACTVE</name>
<protein>
    <submittedName>
        <fullName evidence="1">Uncharacterized protein</fullName>
    </submittedName>
</protein>
<evidence type="ECO:0000313" key="2">
    <source>
        <dbReference type="Proteomes" id="UP000501240"/>
    </source>
</evidence>
<gene>
    <name evidence="1" type="ORF">ACTIVE_1566</name>
</gene>
<dbReference type="Proteomes" id="UP000501240">
    <property type="component" value="Chromosome"/>
</dbReference>